<dbReference type="Gene3D" id="1.20.58.2220">
    <property type="entry name" value="Formin, FH2 domain"/>
    <property type="match status" value="1"/>
</dbReference>
<feature type="compositionally biased region" description="Low complexity" evidence="1">
    <location>
        <begin position="687"/>
        <end position="696"/>
    </location>
</feature>
<feature type="compositionally biased region" description="Low complexity" evidence="1">
    <location>
        <begin position="930"/>
        <end position="939"/>
    </location>
</feature>
<dbReference type="PANTHER" id="PTHR45725">
    <property type="entry name" value="FORMIN HOMOLOGY 2 FAMILY MEMBER"/>
    <property type="match status" value="1"/>
</dbReference>
<dbReference type="SUPFAM" id="SSF101447">
    <property type="entry name" value="Formin homology 2 domain (FH2 domain)"/>
    <property type="match status" value="1"/>
</dbReference>
<name>A0A1D3D6U1_9EIME</name>
<feature type="compositionally biased region" description="Basic and acidic residues" evidence="1">
    <location>
        <begin position="909"/>
        <end position="919"/>
    </location>
</feature>
<sequence length="1004" mass="106359">MRLAVDRQPTNPGLMRRATFHYNVDYGRVFSLFYKEVESQQEGAKKALEDGGGPGGSSGKTKKGVLDAKSSQNVEICLKKYKMTTEADFRKLASQFQDPEQLSIDTTLVQNLVQYWPEADAVEAFKAKTQEEALQMPTADKLFFFLIKDVPLCCDRLKFYLDRHAVEDELQAKASKLEKYVSAVCTLDMVLTSDWFKDILHVVLRLGNCVNRGKKEALGFKLKDFVAQLSACTSKDRSTNLFKLLVETVCQQNEAVCDELRALQIVDAAKGTDVAELVNLSSIESRLSFWSKIIAQKKDQLGPAADSMHRWVQASESRLHALKEMVADNEKRQEEFRVFLGLSKHDCVWPEPLRWFGHFYSQFDQVARDLRDAKVLLIRSPVVLLALLLLKAAAVRAAVLAVHVSALLREKEAARREREMKKQQQISTPTTASRSLTGLKQVPSMRWSSEANLSASATFGGQGVTPKATQSPTPPPDCSTTKRSLGVPAAAPAAAIAGEAAAVENKTPPAPCGEALEKPADDPKKVSSGGATSPEPPQGPPTSLPKTSSSPQLEKKEASAATQAAPRDEEVDEDASRDSNEPRQPQQQQAATMAWLLARTPGRRPSGAVSLQQQQRLNAAAGATAAADSANAAAGAAGSTGSRQGDASLLAAPPPRPAESEESGDASPRGSPGVEGRARHPLFFAPGSFSSGSSDDFSMETLRHRLSQQELVEISAGATAAGKATEEGATEDKKVPVQPSCARGTGVPIRAAEAAAGDAIGCRPERPTLRRSEALPLICSGGSEAESSSGEGDPRSCSRGQSAAFVAVGTGAAPGAAAPGKPEEGGSPVALSRGGNSRERGLGVADCRSPDAGRSLAAVESASSSTARGAEGADCGSATRGPPAPPRGALRGGGPHGKAVVKLRGRVTGGREDSSEREPTNPYIADNSWLHGGSSHLGGPRTERGGGPQGAVSPRRLLQRKASDRPNSRRSPAYCIGNRSRSATSPFAAAVQKQEALKQGIEVG</sequence>
<feature type="compositionally biased region" description="Basic and acidic residues" evidence="1">
    <location>
        <begin position="515"/>
        <end position="525"/>
    </location>
</feature>
<dbReference type="InterPro" id="IPR042201">
    <property type="entry name" value="FH2_Formin_sf"/>
</dbReference>
<feature type="region of interest" description="Disordered" evidence="1">
    <location>
        <begin position="504"/>
        <end position="697"/>
    </location>
</feature>
<feature type="compositionally biased region" description="Polar residues" evidence="1">
    <location>
        <begin position="582"/>
        <end position="591"/>
    </location>
</feature>
<evidence type="ECO:0000256" key="1">
    <source>
        <dbReference type="SAM" id="MobiDB-lite"/>
    </source>
</evidence>
<protein>
    <submittedName>
        <fullName evidence="3">Formin frm3</fullName>
    </submittedName>
</protein>
<feature type="region of interest" description="Disordered" evidence="1">
    <location>
        <begin position="44"/>
        <end position="66"/>
    </location>
</feature>
<feature type="domain" description="FH2" evidence="2">
    <location>
        <begin position="1"/>
        <end position="389"/>
    </location>
</feature>
<feature type="region of interest" description="Disordered" evidence="1">
    <location>
        <begin position="457"/>
        <end position="484"/>
    </location>
</feature>
<feature type="compositionally biased region" description="Low complexity" evidence="1">
    <location>
        <begin position="803"/>
        <end position="820"/>
    </location>
</feature>
<dbReference type="AlphaFoldDB" id="A0A1D3D6U1"/>
<dbReference type="VEuPathDB" id="ToxoDB:LOC34619509"/>
<dbReference type="SMART" id="SM00498">
    <property type="entry name" value="FH2"/>
    <property type="match status" value="1"/>
</dbReference>
<feature type="compositionally biased region" description="Polar residues" evidence="1">
    <location>
        <begin position="423"/>
        <end position="438"/>
    </location>
</feature>
<dbReference type="EMBL" id="JROU02000471">
    <property type="protein sequence ID" value="OEH79159.1"/>
    <property type="molecule type" value="Genomic_DNA"/>
</dbReference>
<dbReference type="Proteomes" id="UP000095192">
    <property type="component" value="Unassembled WGS sequence"/>
</dbReference>
<feature type="compositionally biased region" description="Pro residues" evidence="1">
    <location>
        <begin position="534"/>
        <end position="543"/>
    </location>
</feature>
<organism evidence="3 4">
    <name type="scientific">Cyclospora cayetanensis</name>
    <dbReference type="NCBI Taxonomy" id="88456"/>
    <lineage>
        <taxon>Eukaryota</taxon>
        <taxon>Sar</taxon>
        <taxon>Alveolata</taxon>
        <taxon>Apicomplexa</taxon>
        <taxon>Conoidasida</taxon>
        <taxon>Coccidia</taxon>
        <taxon>Eucoccidiorida</taxon>
        <taxon>Eimeriorina</taxon>
        <taxon>Eimeriidae</taxon>
        <taxon>Cyclospora</taxon>
    </lineage>
</organism>
<dbReference type="PROSITE" id="PS51444">
    <property type="entry name" value="FH2"/>
    <property type="match status" value="1"/>
</dbReference>
<comment type="caution">
    <text evidence="3">The sequence shown here is derived from an EMBL/GenBank/DDBJ whole genome shotgun (WGS) entry which is preliminary data.</text>
</comment>
<dbReference type="InterPro" id="IPR015425">
    <property type="entry name" value="FH2_Formin"/>
</dbReference>
<feature type="region of interest" description="Disordered" evidence="1">
    <location>
        <begin position="780"/>
        <end position="987"/>
    </location>
</feature>
<gene>
    <name evidence="3" type="ORF">cyc_02686</name>
</gene>
<accession>A0A1D3D6U1</accession>
<reference evidence="3 4" key="1">
    <citation type="journal article" date="2016" name="BMC Genomics">
        <title>Comparative genomics reveals Cyclospora cayetanensis possesses coccidia-like metabolism and invasion components but unique surface antigens.</title>
        <authorList>
            <person name="Liu S."/>
            <person name="Wang L."/>
            <person name="Zheng H."/>
            <person name="Xu Z."/>
            <person name="Roellig D.M."/>
            <person name="Li N."/>
            <person name="Frace M.A."/>
            <person name="Tang K."/>
            <person name="Arrowood M.J."/>
            <person name="Moss D.M."/>
            <person name="Zhang L."/>
            <person name="Feng Y."/>
            <person name="Xiao L."/>
        </authorList>
    </citation>
    <scope>NUCLEOTIDE SEQUENCE [LARGE SCALE GENOMIC DNA]</scope>
    <source>
        <strain evidence="3 4">CHN_HEN01</strain>
    </source>
</reference>
<feature type="region of interest" description="Disordered" evidence="1">
    <location>
        <begin position="717"/>
        <end position="743"/>
    </location>
</feature>
<feature type="compositionally biased region" description="Low complexity" evidence="1">
    <location>
        <begin position="618"/>
        <end position="651"/>
    </location>
</feature>
<evidence type="ECO:0000313" key="4">
    <source>
        <dbReference type="Proteomes" id="UP000095192"/>
    </source>
</evidence>
<evidence type="ECO:0000259" key="2">
    <source>
        <dbReference type="PROSITE" id="PS51444"/>
    </source>
</evidence>
<proteinExistence type="predicted"/>
<feature type="compositionally biased region" description="Basic and acidic residues" evidence="1">
    <location>
        <begin position="724"/>
        <end position="735"/>
    </location>
</feature>
<dbReference type="InterPro" id="IPR051425">
    <property type="entry name" value="Formin_Homology"/>
</dbReference>
<dbReference type="VEuPathDB" id="ToxoDB:cyc_02686"/>
<dbReference type="Pfam" id="PF02181">
    <property type="entry name" value="FH2"/>
    <property type="match status" value="1"/>
</dbReference>
<dbReference type="InParanoid" id="A0A1D3D6U1"/>
<feature type="compositionally biased region" description="Low complexity" evidence="1">
    <location>
        <begin position="780"/>
        <end position="791"/>
    </location>
</feature>
<keyword evidence="4" id="KW-1185">Reference proteome</keyword>
<evidence type="ECO:0000313" key="3">
    <source>
        <dbReference type="EMBL" id="OEH79159.1"/>
    </source>
</evidence>
<feature type="region of interest" description="Disordered" evidence="1">
    <location>
        <begin position="415"/>
        <end position="441"/>
    </location>
</feature>